<organism evidence="11 12">
    <name type="scientific">Nonlabens dokdonensis</name>
    <dbReference type="NCBI Taxonomy" id="328515"/>
    <lineage>
        <taxon>Bacteria</taxon>
        <taxon>Pseudomonadati</taxon>
        <taxon>Bacteroidota</taxon>
        <taxon>Flavobacteriia</taxon>
        <taxon>Flavobacteriales</taxon>
        <taxon>Flavobacteriaceae</taxon>
        <taxon>Nonlabens</taxon>
    </lineage>
</organism>
<dbReference type="InterPro" id="IPR003442">
    <property type="entry name" value="T6A_TsaE"/>
</dbReference>
<evidence type="ECO:0000256" key="5">
    <source>
        <dbReference type="ARBA" id="ARBA00022694"/>
    </source>
</evidence>
<sequence>MEFTYKLSEIDNAAAKILAHLKSQVLLFNAPMGAGKTTLIKALCHQLGVTDEITSPTFSLVNEYKGSKVDVMHFDLYRIEHTEQLYDIGFEDYLIKDAFQLIEWPELAMPFLSEYQELTIEIIDSSTRKLSLKPVQKD</sequence>
<dbReference type="PANTHER" id="PTHR33540:SF2">
    <property type="entry name" value="TRNA THREONYLCARBAMOYLADENOSINE BIOSYNTHESIS PROTEIN TSAE"/>
    <property type="match status" value="1"/>
</dbReference>
<dbReference type="Gene3D" id="3.40.50.300">
    <property type="entry name" value="P-loop containing nucleotide triphosphate hydrolases"/>
    <property type="match status" value="1"/>
</dbReference>
<evidence type="ECO:0000256" key="8">
    <source>
        <dbReference type="ARBA" id="ARBA00022840"/>
    </source>
</evidence>
<evidence type="ECO:0000256" key="7">
    <source>
        <dbReference type="ARBA" id="ARBA00022741"/>
    </source>
</evidence>
<evidence type="ECO:0000256" key="3">
    <source>
        <dbReference type="ARBA" id="ARBA00019010"/>
    </source>
</evidence>
<dbReference type="GO" id="GO:0046872">
    <property type="term" value="F:metal ion binding"/>
    <property type="evidence" value="ECO:0007669"/>
    <property type="project" value="UniProtKB-KW"/>
</dbReference>
<dbReference type="GO" id="GO:0005737">
    <property type="term" value="C:cytoplasm"/>
    <property type="evidence" value="ECO:0007669"/>
    <property type="project" value="UniProtKB-SubCell"/>
</dbReference>
<dbReference type="GO" id="GO:0016740">
    <property type="term" value="F:transferase activity"/>
    <property type="evidence" value="ECO:0007669"/>
    <property type="project" value="UniProtKB-KW"/>
</dbReference>
<evidence type="ECO:0000256" key="9">
    <source>
        <dbReference type="ARBA" id="ARBA00022842"/>
    </source>
</evidence>
<comment type="similarity">
    <text evidence="2">Belongs to the TsaE family.</text>
</comment>
<keyword evidence="9" id="KW-0460">Magnesium</keyword>
<keyword evidence="8" id="KW-0067">ATP-binding</keyword>
<accession>A0A1Z8ARH2</accession>
<evidence type="ECO:0000256" key="4">
    <source>
        <dbReference type="ARBA" id="ARBA00022490"/>
    </source>
</evidence>
<dbReference type="SUPFAM" id="SSF52540">
    <property type="entry name" value="P-loop containing nucleoside triphosphate hydrolases"/>
    <property type="match status" value="1"/>
</dbReference>
<keyword evidence="7" id="KW-0547">Nucleotide-binding</keyword>
<protein>
    <recommendedName>
        <fullName evidence="3">tRNA threonylcarbamoyladenosine biosynthesis protein TsaE</fullName>
    </recommendedName>
    <alternativeName>
        <fullName evidence="10">t(6)A37 threonylcarbamoyladenosine biosynthesis protein TsaE</fullName>
    </alternativeName>
</protein>
<keyword evidence="4" id="KW-0963">Cytoplasm</keyword>
<evidence type="ECO:0000256" key="2">
    <source>
        <dbReference type="ARBA" id="ARBA00007599"/>
    </source>
</evidence>
<evidence type="ECO:0000256" key="6">
    <source>
        <dbReference type="ARBA" id="ARBA00022723"/>
    </source>
</evidence>
<reference evidence="12" key="1">
    <citation type="journal article" date="2017" name="Proc. Natl. Acad. Sci. U.S.A.">
        <title>Simulation of Deepwater Horizon oil plume reveals substrate specialization within a complex community of hydrocarbon-degraders.</title>
        <authorList>
            <person name="Hu P."/>
            <person name="Dubinsky E.A."/>
            <person name="Probst A.J."/>
            <person name="Wang J."/>
            <person name="Sieber C.M.K."/>
            <person name="Tom L.M."/>
            <person name="Gardinali P."/>
            <person name="Banfield J.F."/>
            <person name="Atlas R.M."/>
            <person name="Andersen G.L."/>
        </authorList>
    </citation>
    <scope>NUCLEOTIDE SEQUENCE [LARGE SCALE GENOMIC DNA]</scope>
</reference>
<dbReference type="PANTHER" id="PTHR33540">
    <property type="entry name" value="TRNA THREONYLCARBAMOYLADENOSINE BIOSYNTHESIS PROTEIN TSAE"/>
    <property type="match status" value="1"/>
</dbReference>
<evidence type="ECO:0000313" key="11">
    <source>
        <dbReference type="EMBL" id="OUS12907.1"/>
    </source>
</evidence>
<evidence type="ECO:0000256" key="1">
    <source>
        <dbReference type="ARBA" id="ARBA00004496"/>
    </source>
</evidence>
<name>A0A1Z8ARH2_9FLAO</name>
<dbReference type="Pfam" id="PF02367">
    <property type="entry name" value="TsaE"/>
    <property type="match status" value="1"/>
</dbReference>
<comment type="subcellular location">
    <subcellularLocation>
        <location evidence="1">Cytoplasm</location>
    </subcellularLocation>
</comment>
<dbReference type="EMBL" id="MAAX01000154">
    <property type="protein sequence ID" value="OUS12907.1"/>
    <property type="molecule type" value="Genomic_DNA"/>
</dbReference>
<dbReference type="GO" id="GO:0005524">
    <property type="term" value="F:ATP binding"/>
    <property type="evidence" value="ECO:0007669"/>
    <property type="project" value="UniProtKB-KW"/>
</dbReference>
<keyword evidence="11" id="KW-0808">Transferase</keyword>
<dbReference type="GO" id="GO:0002949">
    <property type="term" value="P:tRNA threonylcarbamoyladenosine modification"/>
    <property type="evidence" value="ECO:0007669"/>
    <property type="project" value="InterPro"/>
</dbReference>
<dbReference type="InterPro" id="IPR027417">
    <property type="entry name" value="P-loop_NTPase"/>
</dbReference>
<proteinExistence type="inferred from homology"/>
<dbReference type="AlphaFoldDB" id="A0A1Z8ARH2"/>
<evidence type="ECO:0000313" key="12">
    <source>
        <dbReference type="Proteomes" id="UP000196102"/>
    </source>
</evidence>
<keyword evidence="5" id="KW-0819">tRNA processing</keyword>
<dbReference type="Proteomes" id="UP000196102">
    <property type="component" value="Unassembled WGS sequence"/>
</dbReference>
<evidence type="ECO:0000256" key="10">
    <source>
        <dbReference type="ARBA" id="ARBA00032441"/>
    </source>
</evidence>
<dbReference type="RefSeq" id="WP_303687270.1">
    <property type="nucleotide sequence ID" value="NZ_CAJXYO010000009.1"/>
</dbReference>
<dbReference type="NCBIfam" id="TIGR00150">
    <property type="entry name" value="T6A_YjeE"/>
    <property type="match status" value="1"/>
</dbReference>
<gene>
    <name evidence="11" type="ORF">A9Q93_09905</name>
</gene>
<keyword evidence="6" id="KW-0479">Metal-binding</keyword>
<comment type="caution">
    <text evidence="11">The sequence shown here is derived from an EMBL/GenBank/DDBJ whole genome shotgun (WGS) entry which is preliminary data.</text>
</comment>